<sequence length="379" mass="42428">MGDESETEYAPHLPDGWPTGQTQPIPKLPQEFMSHETEEGQCVTKTGLICTHIGRYRGNHYSRFPAPRETHLSVHIARELKHLFQMDIVKLIEPCIRALMCLLGILGNSWLAIRTLPSRRSQLRTNEALFLNLAVSNLITNVLVDVPDTMSEFAGGWFLGNIYCKMYWFFSDLSETSSIFSTLLISLFWYQKLVWSLKRGGARVALDSLRLIAPLLAGSWAVAVLFSFPNLIYGVLETKNQTAAKCIVEFPSQKAKEIYEIAYLTLANVVPISGILFASVQIVVTLLRHRNRAKNIPPPRPSKPTPNAGTQVRAAKSKVAVASIFLVCWLTHLLSRIYNNINESSVLMDVASYAGSSYTSIIPYIFLYGIRKLTCSCRG</sequence>
<feature type="transmembrane region" description="Helical" evidence="9">
    <location>
        <begin position="319"/>
        <end position="338"/>
    </location>
</feature>
<dbReference type="Ensembl" id="ENSPKIT00000025009.1">
    <property type="protein sequence ID" value="ENSPKIP00000001098.1"/>
    <property type="gene ID" value="ENSPKIG00000019519.1"/>
</dbReference>
<dbReference type="InterPro" id="IPR017452">
    <property type="entry name" value="GPCR_Rhodpsn_7TM"/>
</dbReference>
<dbReference type="InterPro" id="IPR000276">
    <property type="entry name" value="GPCR_Rhodpsn"/>
</dbReference>
<feature type="domain" description="G-protein coupled receptors family 1 profile" evidence="10">
    <location>
        <begin position="107"/>
        <end position="366"/>
    </location>
</feature>
<dbReference type="InterPro" id="IPR050119">
    <property type="entry name" value="CCR1-9-like"/>
</dbReference>
<keyword evidence="2 9" id="KW-0812">Transmembrane</keyword>
<protein>
    <recommendedName>
        <fullName evidence="10">G-protein coupled receptors family 1 profile domain-containing protein</fullName>
    </recommendedName>
</protein>
<dbReference type="SUPFAM" id="SSF81321">
    <property type="entry name" value="Family A G protein-coupled receptor-like"/>
    <property type="match status" value="1"/>
</dbReference>
<evidence type="ECO:0000256" key="7">
    <source>
        <dbReference type="ARBA" id="ARBA00023224"/>
    </source>
</evidence>
<feature type="region of interest" description="Disordered" evidence="8">
    <location>
        <begin position="1"/>
        <end position="27"/>
    </location>
</feature>
<dbReference type="Pfam" id="PF00001">
    <property type="entry name" value="7tm_1"/>
    <property type="match status" value="1"/>
</dbReference>
<evidence type="ECO:0000256" key="9">
    <source>
        <dbReference type="SAM" id="Phobius"/>
    </source>
</evidence>
<name>A0A3B3Q4L5_9TELE</name>
<comment type="subcellular location">
    <subcellularLocation>
        <location evidence="1">Membrane</location>
        <topology evidence="1">Multi-pass membrane protein</topology>
    </subcellularLocation>
</comment>
<dbReference type="GO" id="GO:0016020">
    <property type="term" value="C:membrane"/>
    <property type="evidence" value="ECO:0007669"/>
    <property type="project" value="UniProtKB-SubCell"/>
</dbReference>
<keyword evidence="4" id="KW-0297">G-protein coupled receptor</keyword>
<dbReference type="GO" id="GO:0004930">
    <property type="term" value="F:G protein-coupled receptor activity"/>
    <property type="evidence" value="ECO:0007669"/>
    <property type="project" value="UniProtKB-KW"/>
</dbReference>
<evidence type="ECO:0000259" key="10">
    <source>
        <dbReference type="PROSITE" id="PS50262"/>
    </source>
</evidence>
<evidence type="ECO:0000256" key="2">
    <source>
        <dbReference type="ARBA" id="ARBA00022692"/>
    </source>
</evidence>
<evidence type="ECO:0000313" key="12">
    <source>
        <dbReference type="Proteomes" id="UP000261540"/>
    </source>
</evidence>
<evidence type="ECO:0000256" key="4">
    <source>
        <dbReference type="ARBA" id="ARBA00023040"/>
    </source>
</evidence>
<dbReference type="AlphaFoldDB" id="A0A3B3Q4L5"/>
<dbReference type="CDD" id="cd00637">
    <property type="entry name" value="7tm_classA_rhodopsin-like"/>
    <property type="match status" value="1"/>
</dbReference>
<reference evidence="11" key="1">
    <citation type="submission" date="2025-08" db="UniProtKB">
        <authorList>
            <consortium name="Ensembl"/>
        </authorList>
    </citation>
    <scope>IDENTIFICATION</scope>
</reference>
<dbReference type="PROSITE" id="PS50262">
    <property type="entry name" value="G_PROTEIN_RECEP_F1_2"/>
    <property type="match status" value="1"/>
</dbReference>
<evidence type="ECO:0000256" key="1">
    <source>
        <dbReference type="ARBA" id="ARBA00004141"/>
    </source>
</evidence>
<keyword evidence="7" id="KW-0807">Transducer</keyword>
<dbReference type="Gene3D" id="1.20.1070.10">
    <property type="entry name" value="Rhodopsin 7-helix transmembrane proteins"/>
    <property type="match status" value="1"/>
</dbReference>
<dbReference type="PRINTS" id="PR00237">
    <property type="entry name" value="GPCRRHODOPSN"/>
</dbReference>
<feature type="transmembrane region" description="Helical" evidence="9">
    <location>
        <begin position="166"/>
        <end position="190"/>
    </location>
</feature>
<evidence type="ECO:0000256" key="8">
    <source>
        <dbReference type="SAM" id="MobiDB-lite"/>
    </source>
</evidence>
<accession>A0A3B3Q4L5</accession>
<keyword evidence="5 9" id="KW-0472">Membrane</keyword>
<dbReference type="STRING" id="1676925.ENSPKIP00000001098"/>
<dbReference type="Proteomes" id="UP000261540">
    <property type="component" value="Unplaced"/>
</dbReference>
<proteinExistence type="predicted"/>
<evidence type="ECO:0000256" key="6">
    <source>
        <dbReference type="ARBA" id="ARBA00023170"/>
    </source>
</evidence>
<keyword evidence="12" id="KW-1185">Reference proteome</keyword>
<evidence type="ECO:0000313" key="11">
    <source>
        <dbReference type="Ensembl" id="ENSPKIP00000001098.1"/>
    </source>
</evidence>
<organism evidence="11 12">
    <name type="scientific">Paramormyrops kingsleyae</name>
    <dbReference type="NCBI Taxonomy" id="1676925"/>
    <lineage>
        <taxon>Eukaryota</taxon>
        <taxon>Metazoa</taxon>
        <taxon>Chordata</taxon>
        <taxon>Craniata</taxon>
        <taxon>Vertebrata</taxon>
        <taxon>Euteleostomi</taxon>
        <taxon>Actinopterygii</taxon>
        <taxon>Neopterygii</taxon>
        <taxon>Teleostei</taxon>
        <taxon>Osteoglossocephala</taxon>
        <taxon>Osteoglossomorpha</taxon>
        <taxon>Osteoglossiformes</taxon>
        <taxon>Mormyridae</taxon>
        <taxon>Paramormyrops</taxon>
    </lineage>
</organism>
<dbReference type="PANTHER" id="PTHR10489:SF932">
    <property type="entry name" value="G-PROTEIN COUPLED RECEPTORS FAMILY 1 PROFILE DOMAIN-CONTAINING PROTEIN"/>
    <property type="match status" value="1"/>
</dbReference>
<keyword evidence="3 9" id="KW-1133">Transmembrane helix</keyword>
<evidence type="ECO:0000256" key="5">
    <source>
        <dbReference type="ARBA" id="ARBA00023136"/>
    </source>
</evidence>
<dbReference type="GeneTree" id="ENSGT00730000112225"/>
<reference evidence="11" key="2">
    <citation type="submission" date="2025-09" db="UniProtKB">
        <authorList>
            <consortium name="Ensembl"/>
        </authorList>
    </citation>
    <scope>IDENTIFICATION</scope>
</reference>
<dbReference type="PANTHER" id="PTHR10489">
    <property type="entry name" value="CELL ADHESION MOLECULE"/>
    <property type="match status" value="1"/>
</dbReference>
<feature type="transmembrane region" description="Helical" evidence="9">
    <location>
        <begin position="211"/>
        <end position="232"/>
    </location>
</feature>
<evidence type="ECO:0000256" key="3">
    <source>
        <dbReference type="ARBA" id="ARBA00022989"/>
    </source>
</evidence>
<feature type="transmembrane region" description="Helical" evidence="9">
    <location>
        <begin position="350"/>
        <end position="370"/>
    </location>
</feature>
<keyword evidence="6" id="KW-0675">Receptor</keyword>
<feature type="transmembrane region" description="Helical" evidence="9">
    <location>
        <begin position="261"/>
        <end position="287"/>
    </location>
</feature>